<dbReference type="Proteomes" id="UP001501095">
    <property type="component" value="Unassembled WGS sequence"/>
</dbReference>
<gene>
    <name evidence="1" type="ORF">GCM10010423_72570</name>
</gene>
<reference evidence="1 2" key="1">
    <citation type="journal article" date="2019" name="Int. J. Syst. Evol. Microbiol.">
        <title>The Global Catalogue of Microorganisms (GCM) 10K type strain sequencing project: providing services to taxonomists for standard genome sequencing and annotation.</title>
        <authorList>
            <consortium name="The Broad Institute Genomics Platform"/>
            <consortium name="The Broad Institute Genome Sequencing Center for Infectious Disease"/>
            <person name="Wu L."/>
            <person name="Ma J."/>
        </authorList>
    </citation>
    <scope>NUCLEOTIDE SEQUENCE [LARGE SCALE GENOMIC DNA]</scope>
    <source>
        <strain evidence="1 2">JCM 6924</strain>
    </source>
</reference>
<proteinExistence type="predicted"/>
<comment type="caution">
    <text evidence="1">The sequence shown here is derived from an EMBL/GenBank/DDBJ whole genome shotgun (WGS) entry which is preliminary data.</text>
</comment>
<name>A0ABN3P4T1_9ACTN</name>
<sequence length="61" mass="7012">MARRDFSLRRVESGADLPGAGWADLWADMGRIYQVDKTERLAESEGVIARRTVSFHLWCEE</sequence>
<protein>
    <submittedName>
        <fullName evidence="1">Uncharacterized protein</fullName>
    </submittedName>
</protein>
<dbReference type="EMBL" id="BAAATM010000029">
    <property type="protein sequence ID" value="GAA2559815.1"/>
    <property type="molecule type" value="Genomic_DNA"/>
</dbReference>
<evidence type="ECO:0000313" key="2">
    <source>
        <dbReference type="Proteomes" id="UP001501095"/>
    </source>
</evidence>
<organism evidence="1 2">
    <name type="scientific">Streptomyces levis</name>
    <dbReference type="NCBI Taxonomy" id="285566"/>
    <lineage>
        <taxon>Bacteria</taxon>
        <taxon>Bacillati</taxon>
        <taxon>Actinomycetota</taxon>
        <taxon>Actinomycetes</taxon>
        <taxon>Kitasatosporales</taxon>
        <taxon>Streptomycetaceae</taxon>
        <taxon>Streptomyces</taxon>
    </lineage>
</organism>
<evidence type="ECO:0000313" key="1">
    <source>
        <dbReference type="EMBL" id="GAA2559815.1"/>
    </source>
</evidence>
<accession>A0ABN3P4T1</accession>
<keyword evidence="2" id="KW-1185">Reference proteome</keyword>